<keyword evidence="1" id="KW-0812">Transmembrane</keyword>
<gene>
    <name evidence="2" type="ORF">ABB28_15890</name>
</gene>
<evidence type="ECO:0000313" key="3">
    <source>
        <dbReference type="Proteomes" id="UP000051386"/>
    </source>
</evidence>
<organism evidence="2 3">
    <name type="scientific">Stenotrophomonas chelatiphaga</name>
    <dbReference type="NCBI Taxonomy" id="517011"/>
    <lineage>
        <taxon>Bacteria</taxon>
        <taxon>Pseudomonadati</taxon>
        <taxon>Pseudomonadota</taxon>
        <taxon>Gammaproteobacteria</taxon>
        <taxon>Lysobacterales</taxon>
        <taxon>Lysobacteraceae</taxon>
        <taxon>Stenotrophomonas</taxon>
    </lineage>
</organism>
<dbReference type="PATRIC" id="fig|517011.3.peg.3363"/>
<keyword evidence="3" id="KW-1185">Reference proteome</keyword>
<protein>
    <submittedName>
        <fullName evidence="2">Membrane protein</fullName>
    </submittedName>
</protein>
<name>A0A0R0CHS6_9GAMM</name>
<dbReference type="AlphaFoldDB" id="A0A0R0CHS6"/>
<dbReference type="RefSeq" id="WP_057687342.1">
    <property type="nucleotide sequence ID" value="NZ_JANUEG010000017.1"/>
</dbReference>
<comment type="caution">
    <text evidence="2">The sequence shown here is derived from an EMBL/GenBank/DDBJ whole genome shotgun (WGS) entry which is preliminary data.</text>
</comment>
<dbReference type="InterPro" id="IPR025489">
    <property type="entry name" value="DUF4381"/>
</dbReference>
<proteinExistence type="predicted"/>
<accession>A0A0R0CHS6</accession>
<reference evidence="2 3" key="1">
    <citation type="submission" date="2015-05" db="EMBL/GenBank/DDBJ databases">
        <title>Genome sequencing and analysis of members of genus Stenotrophomonas.</title>
        <authorList>
            <person name="Patil P.P."/>
            <person name="Midha S."/>
            <person name="Patil P.B."/>
        </authorList>
    </citation>
    <scope>NUCLEOTIDE SEQUENCE [LARGE SCALE GENOMIC DNA]</scope>
    <source>
        <strain evidence="2 3">DSM 21508</strain>
    </source>
</reference>
<keyword evidence="1" id="KW-0472">Membrane</keyword>
<evidence type="ECO:0000313" key="2">
    <source>
        <dbReference type="EMBL" id="KRG68710.1"/>
    </source>
</evidence>
<dbReference type="EMBL" id="LDJK01000087">
    <property type="protein sequence ID" value="KRG68710.1"/>
    <property type="molecule type" value="Genomic_DNA"/>
</dbReference>
<dbReference type="Pfam" id="PF14316">
    <property type="entry name" value="DUF4381"/>
    <property type="match status" value="1"/>
</dbReference>
<sequence length="149" mass="16536">MSTNLPLRDVHLPPAPSLWPPAPGWWLVAAVVLLLVAIPLLLRARRLRRERAWQRQFDAELQAAGEGPLRLAALVELLRRAARANRAGSELLQGEAWLQVLDPANALAPAQRALLLQGAYQPAIDAAQLATLGRWARARYVALLRERTR</sequence>
<evidence type="ECO:0000256" key="1">
    <source>
        <dbReference type="SAM" id="Phobius"/>
    </source>
</evidence>
<dbReference type="Proteomes" id="UP000051386">
    <property type="component" value="Unassembled WGS sequence"/>
</dbReference>
<feature type="transmembrane region" description="Helical" evidence="1">
    <location>
        <begin position="24"/>
        <end position="42"/>
    </location>
</feature>
<keyword evidence="1" id="KW-1133">Transmembrane helix</keyword>